<sequence>MAKNFNSVSYTVLLLVIVMASTGFLESEAIDCVNNSADLCPSRVFYQECGAEPFTGTDADCCNCCKTTWGSPPVCWAVVEGTDKHCHCYKKA</sequence>
<evidence type="ECO:0000313" key="2">
    <source>
        <dbReference type="EMBL" id="CAA7021593.1"/>
    </source>
</evidence>
<name>A0A6D2I8X2_9BRAS</name>
<dbReference type="OrthoDB" id="1052466at2759"/>
<comment type="caution">
    <text evidence="2">The sequence shown here is derived from an EMBL/GenBank/DDBJ whole genome shotgun (WGS) entry which is preliminary data.</text>
</comment>
<feature type="signal peptide" evidence="1">
    <location>
        <begin position="1"/>
        <end position="29"/>
    </location>
</feature>
<proteinExistence type="predicted"/>
<gene>
    <name evidence="2" type="ORF">MERR_LOCUS8828</name>
</gene>
<dbReference type="AlphaFoldDB" id="A0A6D2I8X2"/>
<evidence type="ECO:0000313" key="3">
    <source>
        <dbReference type="Proteomes" id="UP000467841"/>
    </source>
</evidence>
<accession>A0A6D2I8X2</accession>
<reference evidence="2" key="1">
    <citation type="submission" date="2020-01" db="EMBL/GenBank/DDBJ databases">
        <authorList>
            <person name="Mishra B."/>
        </authorList>
    </citation>
    <scope>NUCLEOTIDE SEQUENCE [LARGE SCALE GENOMIC DNA]</scope>
</reference>
<feature type="chain" id="PRO_5025623597" evidence="1">
    <location>
        <begin position="30"/>
        <end position="92"/>
    </location>
</feature>
<protein>
    <submittedName>
        <fullName evidence="2">Uncharacterized protein</fullName>
    </submittedName>
</protein>
<organism evidence="2 3">
    <name type="scientific">Microthlaspi erraticum</name>
    <dbReference type="NCBI Taxonomy" id="1685480"/>
    <lineage>
        <taxon>Eukaryota</taxon>
        <taxon>Viridiplantae</taxon>
        <taxon>Streptophyta</taxon>
        <taxon>Embryophyta</taxon>
        <taxon>Tracheophyta</taxon>
        <taxon>Spermatophyta</taxon>
        <taxon>Magnoliopsida</taxon>
        <taxon>eudicotyledons</taxon>
        <taxon>Gunneridae</taxon>
        <taxon>Pentapetalae</taxon>
        <taxon>rosids</taxon>
        <taxon>malvids</taxon>
        <taxon>Brassicales</taxon>
        <taxon>Brassicaceae</taxon>
        <taxon>Coluteocarpeae</taxon>
        <taxon>Microthlaspi</taxon>
    </lineage>
</organism>
<dbReference type="EMBL" id="CACVBM020000632">
    <property type="protein sequence ID" value="CAA7021593.1"/>
    <property type="molecule type" value="Genomic_DNA"/>
</dbReference>
<dbReference type="Proteomes" id="UP000467841">
    <property type="component" value="Unassembled WGS sequence"/>
</dbReference>
<keyword evidence="3" id="KW-1185">Reference proteome</keyword>
<evidence type="ECO:0000256" key="1">
    <source>
        <dbReference type="SAM" id="SignalP"/>
    </source>
</evidence>
<keyword evidence="1" id="KW-0732">Signal</keyword>